<reference evidence="9" key="2">
    <citation type="submission" date="2025-08" db="UniProtKB">
        <authorList>
            <consortium name="Ensembl"/>
        </authorList>
    </citation>
    <scope>IDENTIFICATION</scope>
    <source>
        <strain evidence="9">Guanapo</strain>
    </source>
</reference>
<dbReference type="GeneTree" id="ENSGT00940000155063"/>
<accession>A0A3P9P2W7</accession>
<feature type="region of interest" description="Disordered" evidence="6">
    <location>
        <begin position="298"/>
        <end position="346"/>
    </location>
</feature>
<name>A0A3P9P2W7_POERE</name>
<dbReference type="OMA" id="FKEEWIA"/>
<keyword evidence="5" id="KW-0418">Kinase</keyword>
<dbReference type="Gene3D" id="3.30.200.20">
    <property type="entry name" value="Phosphorylase Kinase, domain 1"/>
    <property type="match status" value="1"/>
</dbReference>
<dbReference type="FunFam" id="3.30.200.20:FF:000259">
    <property type="entry name" value="Mitogen-activated protein kinase kinase kinase kinase 4"/>
    <property type="match status" value="1"/>
</dbReference>
<dbReference type="PROSITE" id="PS50219">
    <property type="entry name" value="CNH"/>
    <property type="match status" value="1"/>
</dbReference>
<dbReference type="Proteomes" id="UP000242638">
    <property type="component" value="Unassembled WGS sequence"/>
</dbReference>
<organism evidence="9 10">
    <name type="scientific">Poecilia reticulata</name>
    <name type="common">Guppy</name>
    <name type="synonym">Acanthophacelus reticulatus</name>
    <dbReference type="NCBI Taxonomy" id="8081"/>
    <lineage>
        <taxon>Eukaryota</taxon>
        <taxon>Metazoa</taxon>
        <taxon>Chordata</taxon>
        <taxon>Craniata</taxon>
        <taxon>Vertebrata</taxon>
        <taxon>Euteleostomi</taxon>
        <taxon>Actinopterygii</taxon>
        <taxon>Neopterygii</taxon>
        <taxon>Teleostei</taxon>
        <taxon>Neoteleostei</taxon>
        <taxon>Acanthomorphata</taxon>
        <taxon>Ovalentaria</taxon>
        <taxon>Atherinomorphae</taxon>
        <taxon>Cyprinodontiformes</taxon>
        <taxon>Poeciliidae</taxon>
        <taxon>Poeciliinae</taxon>
        <taxon>Poecilia</taxon>
    </lineage>
</organism>
<dbReference type="Pfam" id="PF00069">
    <property type="entry name" value="Pkinase"/>
    <property type="match status" value="1"/>
</dbReference>
<feature type="compositionally biased region" description="Low complexity" evidence="6">
    <location>
        <begin position="776"/>
        <end position="787"/>
    </location>
</feature>
<reference evidence="10" key="1">
    <citation type="submission" date="2013-11" db="EMBL/GenBank/DDBJ databases">
        <title>The genomic landscape of the Guanapo guppy.</title>
        <authorList>
            <person name="Kuenstner A."/>
            <person name="Dreyer C."/>
        </authorList>
    </citation>
    <scope>NUCLEOTIDE SEQUENCE</scope>
    <source>
        <strain evidence="10">Guanapo</strain>
    </source>
</reference>
<evidence type="ECO:0000256" key="5">
    <source>
        <dbReference type="ARBA" id="ARBA00022777"/>
    </source>
</evidence>
<feature type="region of interest" description="Disordered" evidence="6">
    <location>
        <begin position="749"/>
        <end position="790"/>
    </location>
</feature>
<keyword evidence="4" id="KW-0808">Transferase</keyword>
<dbReference type="Ensembl" id="ENSPRET00000016205.1">
    <property type="protein sequence ID" value="ENSPREP00000016038.1"/>
    <property type="gene ID" value="ENSPREG00000010791.1"/>
</dbReference>
<dbReference type="STRING" id="8081.ENSPREP00000016038"/>
<proteinExistence type="inferred from homology"/>
<dbReference type="Pfam" id="PF00780">
    <property type="entry name" value="CNH"/>
    <property type="match status" value="1"/>
</dbReference>
<dbReference type="Bgee" id="ENSPREG00000010791">
    <property type="expression patterns" value="Expressed in caudal fin and 1 other cell type or tissue"/>
</dbReference>
<evidence type="ECO:0000256" key="4">
    <source>
        <dbReference type="ARBA" id="ARBA00022679"/>
    </source>
</evidence>
<dbReference type="FunFam" id="1.10.510.10:FF:000003">
    <property type="entry name" value="TRAF2 and NCK-interacting protein kinase isoform 4"/>
    <property type="match status" value="1"/>
</dbReference>
<keyword evidence="3" id="KW-0723">Serine/threonine-protein kinase</keyword>
<feature type="region of interest" description="Disordered" evidence="6">
    <location>
        <begin position="642"/>
        <end position="692"/>
    </location>
</feature>
<feature type="domain" description="Protein kinase" evidence="7">
    <location>
        <begin position="25"/>
        <end position="285"/>
    </location>
</feature>
<evidence type="ECO:0000313" key="9">
    <source>
        <dbReference type="Ensembl" id="ENSPREP00000016038.1"/>
    </source>
</evidence>
<dbReference type="SMART" id="SM00220">
    <property type="entry name" value="S_TKc"/>
    <property type="match status" value="1"/>
</dbReference>
<reference evidence="9" key="3">
    <citation type="submission" date="2025-09" db="UniProtKB">
        <authorList>
            <consortium name="Ensembl"/>
        </authorList>
    </citation>
    <scope>IDENTIFICATION</scope>
    <source>
        <strain evidence="9">Guanapo</strain>
    </source>
</reference>
<dbReference type="Gene3D" id="1.10.510.10">
    <property type="entry name" value="Transferase(Phosphotransferase) domain 1"/>
    <property type="match status" value="1"/>
</dbReference>
<feature type="domain" description="CNH" evidence="8">
    <location>
        <begin position="801"/>
        <end position="1088"/>
    </location>
</feature>
<feature type="compositionally biased region" description="Acidic residues" evidence="6">
    <location>
        <begin position="313"/>
        <end position="334"/>
    </location>
</feature>
<dbReference type="EC" id="2.7.11.1" evidence="2"/>
<feature type="region of interest" description="Disordered" evidence="6">
    <location>
        <begin position="566"/>
        <end position="595"/>
    </location>
</feature>
<feature type="compositionally biased region" description="Basic and acidic residues" evidence="6">
    <location>
        <begin position="761"/>
        <end position="772"/>
    </location>
</feature>
<dbReference type="SMART" id="SM00036">
    <property type="entry name" value="CNH"/>
    <property type="match status" value="1"/>
</dbReference>
<dbReference type="InterPro" id="IPR011009">
    <property type="entry name" value="Kinase-like_dom_sf"/>
</dbReference>
<dbReference type="PROSITE" id="PS50011">
    <property type="entry name" value="PROTEIN_KINASE_DOM"/>
    <property type="match status" value="1"/>
</dbReference>
<feature type="region of interest" description="Disordered" evidence="6">
    <location>
        <begin position="395"/>
        <end position="456"/>
    </location>
</feature>
<protein>
    <recommendedName>
        <fullName evidence="2">non-specific serine/threonine protein kinase</fullName>
        <ecNumber evidence="2">2.7.11.1</ecNumber>
    </recommendedName>
</protein>
<feature type="compositionally biased region" description="Polar residues" evidence="6">
    <location>
        <begin position="676"/>
        <end position="691"/>
    </location>
</feature>
<dbReference type="GO" id="GO:0004674">
    <property type="term" value="F:protein serine/threonine kinase activity"/>
    <property type="evidence" value="ECO:0007669"/>
    <property type="project" value="UniProtKB-KW"/>
</dbReference>
<dbReference type="InterPro" id="IPR001180">
    <property type="entry name" value="CNH_dom"/>
</dbReference>
<evidence type="ECO:0000256" key="1">
    <source>
        <dbReference type="ARBA" id="ARBA00008874"/>
    </source>
</evidence>
<dbReference type="PANTHER" id="PTHR47096:SF1">
    <property type="entry name" value="MISSHAPEN LIKE KINASE 1"/>
    <property type="match status" value="1"/>
</dbReference>
<feature type="compositionally biased region" description="Low complexity" evidence="6">
    <location>
        <begin position="569"/>
        <end position="588"/>
    </location>
</feature>
<dbReference type="PROSITE" id="PS00108">
    <property type="entry name" value="PROTEIN_KINASE_ST"/>
    <property type="match status" value="1"/>
</dbReference>
<dbReference type="SUPFAM" id="SSF56112">
    <property type="entry name" value="Protein kinase-like (PK-like)"/>
    <property type="match status" value="1"/>
</dbReference>
<evidence type="ECO:0000256" key="2">
    <source>
        <dbReference type="ARBA" id="ARBA00012513"/>
    </source>
</evidence>
<dbReference type="InterPro" id="IPR008271">
    <property type="entry name" value="Ser/Thr_kinase_AS"/>
</dbReference>
<feature type="compositionally biased region" description="Acidic residues" evidence="6">
    <location>
        <begin position="657"/>
        <end position="673"/>
    </location>
</feature>
<dbReference type="GO" id="GO:0005829">
    <property type="term" value="C:cytosol"/>
    <property type="evidence" value="ECO:0007669"/>
    <property type="project" value="TreeGrafter"/>
</dbReference>
<evidence type="ECO:0000256" key="6">
    <source>
        <dbReference type="SAM" id="MobiDB-lite"/>
    </source>
</evidence>
<evidence type="ECO:0000313" key="10">
    <source>
        <dbReference type="Proteomes" id="UP000242638"/>
    </source>
</evidence>
<keyword evidence="10" id="KW-1185">Reference proteome</keyword>
<evidence type="ECO:0000259" key="7">
    <source>
        <dbReference type="PROSITE" id="PS50011"/>
    </source>
</evidence>
<dbReference type="InterPro" id="IPR000719">
    <property type="entry name" value="Prot_kinase_dom"/>
</dbReference>
<evidence type="ECO:0000259" key="8">
    <source>
        <dbReference type="PROSITE" id="PS50219"/>
    </source>
</evidence>
<dbReference type="PANTHER" id="PTHR47096">
    <property type="entry name" value="MISSHAPEN LIKE KINASE 1"/>
    <property type="match status" value="1"/>
</dbReference>
<dbReference type="InterPro" id="IPR051700">
    <property type="entry name" value="STE20_Ser-Thr_kinase"/>
</dbReference>
<evidence type="ECO:0000256" key="3">
    <source>
        <dbReference type="ARBA" id="ARBA00022527"/>
    </source>
</evidence>
<dbReference type="GO" id="GO:0005524">
    <property type="term" value="F:ATP binding"/>
    <property type="evidence" value="ECO:0007669"/>
    <property type="project" value="InterPro"/>
</dbReference>
<dbReference type="AlphaFoldDB" id="A0A3P9P2W7"/>
<sequence length="1114" mass="128460">MANDSPAKSLVDIDLASLRDPAGIFELVEVVGNGTYGQVYKVGWRMFLFALILYVQDEEEEIKLEINMLKKYSHHRNIATYYGAFIKKSPPGHDDQLWLVMEFCGAGSITDLVKNTKGNQLKEDWIAYISREILRGLAHLHAHHVIHRDIKGQNVLLTENAEVKLVDFGVSAQLDRTVGRRNTFIGTPYWMAPEVIACDENPDATYDYRSDLWSCGITAIEMAEGAPPLCDMHPMRALFLIPRNPPPRLKSKKWSKKFFSFIESCLVKNYTQRPPTEQLLKHPFIRDQPNERQVRIQLKDHIDRTKKKRGEKDETEYEYSGSEDEEEDPPEQEGEPSSIVNVPGESTLRRDFIRLQQENKERSEALRHQQLLQEQQLREQEEYKRQLLAERQKRIEQQKEQRRRLEEQQRREREMRRQQEREQRRREQEEKRRMEEMDRRRKEEEERRRAEEEKRRNDREQEYIRRQLEEEQRHLEKLQEQLLREQAMLLVSLSDTHAHCQHSLCHLFLYGETVCVLGFRCFLNPQHAPFWGTYIYCRRFTSGCAVDFFLRRSNVEQRPLWDRVEKLQSRPGSGSSSGSNASSQASPGDRFRPRCESPGTVHISHTLLTNGYKIKNSLFFNLSLQDLTALAKELRAVDDVRPPHKVTDYSSSSDDSGTTDEEDEEEVDQEAGEESTSGAEDSRTGLSNGETDSAKTMLVEDLESEQATTPSKDGTLVIRQSQSENNSMSKHKSSSSFTPFIDPRLLQISPSSGTGFGQEGRLADPLRSDPSRKGSVVNVNPVNTRPPSDTPEIRKYKKRFNSEILCAALWGVNLLVGTESGLMLLDRSGQGKVYPLINRRRIQQMDVLEGLNVLVTISGKKNKLRVYYLSWLRNKILHNDPEVEKKQGWVNVGDLEGCVHYKVVKYERIKFLVLALKNSVEVYAWAPKPYHKFMAFKSFGDLVHKPLLVDLTVEEGQRLKVIYGSCSGFHAVDVDSGAVYDIYLPTHIQTNIQCHAIIILPNTDGIELLVCYEDEGVYVNTYGRITKDVVLQWGEMPTSVAYIRSNQIMGWGEKAIEIRSVETGHLDGVFMHKRAQRLKFLCERNDKVFFASVRQGGASQVYFMTLGRSSLMSW</sequence>
<comment type="similarity">
    <text evidence="1">Belongs to the protein kinase superfamily. STE Ser/Thr protein kinase family. STE20 subfamily.</text>
</comment>